<dbReference type="GO" id="GO:0008270">
    <property type="term" value="F:zinc ion binding"/>
    <property type="evidence" value="ECO:0007669"/>
    <property type="project" value="UniProtKB-KW"/>
</dbReference>
<gene>
    <name evidence="5" type="ORF">BO94DRAFT_523957</name>
</gene>
<feature type="region of interest" description="Disordered" evidence="3">
    <location>
        <begin position="297"/>
        <end position="319"/>
    </location>
</feature>
<evidence type="ECO:0000256" key="2">
    <source>
        <dbReference type="SAM" id="Coils"/>
    </source>
</evidence>
<dbReference type="Pfam" id="PF25542">
    <property type="entry name" value="zf-CCCH_12"/>
    <property type="match status" value="1"/>
</dbReference>
<keyword evidence="1" id="KW-0479">Metal-binding</keyword>
<protein>
    <submittedName>
        <fullName evidence="5">C-x8-C-x5-C-x3-H type zinc finger protein</fullName>
    </submittedName>
</protein>
<dbReference type="InterPro" id="IPR057683">
    <property type="entry name" value="DUF7923"/>
</dbReference>
<proteinExistence type="predicted"/>
<name>A0A317VW37_9EURO</name>
<dbReference type="PROSITE" id="PS50103">
    <property type="entry name" value="ZF_C3H1"/>
    <property type="match status" value="1"/>
</dbReference>
<evidence type="ECO:0000256" key="1">
    <source>
        <dbReference type="PROSITE-ProRule" id="PRU00723"/>
    </source>
</evidence>
<dbReference type="RefSeq" id="XP_025464137.1">
    <property type="nucleotide sequence ID" value="XM_025610237.1"/>
</dbReference>
<dbReference type="SMART" id="SM00356">
    <property type="entry name" value="ZnF_C3H1"/>
    <property type="match status" value="2"/>
</dbReference>
<sequence>MLGDAEIHALDGNLGTIIQQNQQHHADLQNLLDKFRLLLDSYNNLKSDYEEEKEAREKYKRMVRGQERNPFVLVLVDGDGYLFKEHLVKAGSEGGITAARLLNDSIRELIHDRLGSQADQCRIMVRIYANVLGLSKSLARSGFVGHEARSLAPFAASFTRAQDLFDFVDAGDKKEGADYKIREMFRLFADNNQCKHIFFAGCHDSGYSNLLTPYRGRTDRITLLKGAGFHSEYERLDLPVREIPSVFMSTSLGSNGSMMPNHTTSPSNASRPICKHFQKGICRYGTACIKVHIPQGQQLTKSDDHPSSPPGRVSPTPTRNQEYYATNLVPNINPVWYDCIPTNSAGDRIDTYCPMPSHDAWDTYTRRAKIHKPCNKYHLGGDCGNVGCEYDHTRLDPSSLDVMKYILRQHPCQTGSSCRSLKCYLGHFCQKDGCRGTKPCKFNRYAHTLDLHIAGYIPALERRDTGPSPSSESSGEVYSADLNEEVPAMIETYVF</sequence>
<dbReference type="GeneID" id="37112380"/>
<organism evidence="5 6">
    <name type="scientific">Aspergillus sclerotioniger CBS 115572</name>
    <dbReference type="NCBI Taxonomy" id="1450535"/>
    <lineage>
        <taxon>Eukaryota</taxon>
        <taxon>Fungi</taxon>
        <taxon>Dikarya</taxon>
        <taxon>Ascomycota</taxon>
        <taxon>Pezizomycotina</taxon>
        <taxon>Eurotiomycetes</taxon>
        <taxon>Eurotiomycetidae</taxon>
        <taxon>Eurotiales</taxon>
        <taxon>Aspergillaceae</taxon>
        <taxon>Aspergillus</taxon>
        <taxon>Aspergillus subgen. Circumdati</taxon>
    </lineage>
</organism>
<evidence type="ECO:0000313" key="6">
    <source>
        <dbReference type="Proteomes" id="UP000246702"/>
    </source>
</evidence>
<dbReference type="EMBL" id="MSFK01000028">
    <property type="protein sequence ID" value="PWY76140.1"/>
    <property type="molecule type" value="Genomic_DNA"/>
</dbReference>
<evidence type="ECO:0000259" key="4">
    <source>
        <dbReference type="PROSITE" id="PS50103"/>
    </source>
</evidence>
<dbReference type="STRING" id="1450535.A0A317VW37"/>
<keyword evidence="1" id="KW-0862">Zinc</keyword>
<dbReference type="InterPro" id="IPR000571">
    <property type="entry name" value="Znf_CCCH"/>
</dbReference>
<keyword evidence="1" id="KW-0863">Zinc-finger</keyword>
<evidence type="ECO:0000313" key="5">
    <source>
        <dbReference type="EMBL" id="PWY76140.1"/>
    </source>
</evidence>
<dbReference type="PANTHER" id="PTHR37543:SF1">
    <property type="entry name" value="CCCH ZINC FINGER DNA BINDING PROTEIN (AFU_ORTHOLOGUE AFUA_5G12760)"/>
    <property type="match status" value="1"/>
</dbReference>
<dbReference type="Pfam" id="PF25540">
    <property type="entry name" value="DUF7923"/>
    <property type="match status" value="1"/>
</dbReference>
<dbReference type="InterPro" id="IPR057654">
    <property type="entry name" value="Znf-CCCH_tandem"/>
</dbReference>
<dbReference type="PANTHER" id="PTHR37543">
    <property type="entry name" value="CCCH ZINC FINGER DNA BINDING PROTEIN (AFU_ORTHOLOGUE AFUA_5G12760)"/>
    <property type="match status" value="1"/>
</dbReference>
<accession>A0A317VW37</accession>
<dbReference type="Gene3D" id="4.10.1000.10">
    <property type="entry name" value="Zinc finger, CCCH-type"/>
    <property type="match status" value="1"/>
</dbReference>
<dbReference type="OrthoDB" id="2270193at2759"/>
<feature type="domain" description="C3H1-type" evidence="4">
    <location>
        <begin position="268"/>
        <end position="295"/>
    </location>
</feature>
<evidence type="ECO:0000256" key="3">
    <source>
        <dbReference type="SAM" id="MobiDB-lite"/>
    </source>
</evidence>
<feature type="coiled-coil region" evidence="2">
    <location>
        <begin position="32"/>
        <end position="69"/>
    </location>
</feature>
<reference evidence="5 6" key="1">
    <citation type="submission" date="2016-12" db="EMBL/GenBank/DDBJ databases">
        <title>The genomes of Aspergillus section Nigri reveals drivers in fungal speciation.</title>
        <authorList>
            <consortium name="DOE Joint Genome Institute"/>
            <person name="Vesth T.C."/>
            <person name="Nybo J."/>
            <person name="Theobald S."/>
            <person name="Brandl J."/>
            <person name="Frisvad J.C."/>
            <person name="Nielsen K.F."/>
            <person name="Lyhne E.K."/>
            <person name="Kogle M.E."/>
            <person name="Kuo A."/>
            <person name="Riley R."/>
            <person name="Clum A."/>
            <person name="Nolan M."/>
            <person name="Lipzen A."/>
            <person name="Salamov A."/>
            <person name="Henrissat B."/>
            <person name="Wiebenga A."/>
            <person name="De Vries R.P."/>
            <person name="Grigoriev I.V."/>
            <person name="Mortensen U.H."/>
            <person name="Andersen M.R."/>
            <person name="Baker S.E."/>
        </authorList>
    </citation>
    <scope>NUCLEOTIDE SEQUENCE [LARGE SCALE GENOMIC DNA]</scope>
    <source>
        <strain evidence="5 6">CBS 115572</strain>
    </source>
</reference>
<keyword evidence="6" id="KW-1185">Reference proteome</keyword>
<dbReference type="Pfam" id="PF25543">
    <property type="entry name" value="zf-CCCH_tandem"/>
    <property type="match status" value="1"/>
</dbReference>
<comment type="caution">
    <text evidence="5">The sequence shown here is derived from an EMBL/GenBank/DDBJ whole genome shotgun (WGS) entry which is preliminary data.</text>
</comment>
<feature type="zinc finger region" description="C3H1-type" evidence="1">
    <location>
        <begin position="268"/>
        <end position="295"/>
    </location>
</feature>
<dbReference type="AlphaFoldDB" id="A0A317VW37"/>
<dbReference type="Proteomes" id="UP000246702">
    <property type="component" value="Unassembled WGS sequence"/>
</dbReference>
<keyword evidence="2" id="KW-0175">Coiled coil</keyword>